<name>A0A3L8QYP3_STRRN</name>
<dbReference type="RefSeq" id="WP_185058111.1">
    <property type="nucleotide sequence ID" value="NC_022785.1"/>
</dbReference>
<dbReference type="EMBL" id="QYCY01000004">
    <property type="protein sequence ID" value="RLV72465.1"/>
    <property type="molecule type" value="Genomic_DNA"/>
</dbReference>
<feature type="transmembrane region" description="Helical" evidence="2">
    <location>
        <begin position="77"/>
        <end position="96"/>
    </location>
</feature>
<evidence type="ECO:0000313" key="3">
    <source>
        <dbReference type="EMBL" id="RLV72465.1"/>
    </source>
</evidence>
<organism evidence="3 4">
    <name type="scientific">Streptomyces rapamycinicus (strain ATCC 29253 / DSM 41530 / NRRL 5491 / AYB-994)</name>
    <name type="common">Streptomyces hygroscopicus (strain ATCC 29253)</name>
    <dbReference type="NCBI Taxonomy" id="1343740"/>
    <lineage>
        <taxon>Bacteria</taxon>
        <taxon>Bacillati</taxon>
        <taxon>Actinomycetota</taxon>
        <taxon>Actinomycetes</taxon>
        <taxon>Kitasatosporales</taxon>
        <taxon>Streptomycetaceae</taxon>
        <taxon>Streptomyces</taxon>
        <taxon>Streptomyces violaceusniger group</taxon>
    </lineage>
</organism>
<reference evidence="3 4" key="1">
    <citation type="journal article" date="2018" name="J. Biol. Chem.">
        <title>Discovery of the actinoplanic acid pathway in Streptomyces rapamycinicus reveals a genetically conserved synergism with rapamycin.</title>
        <authorList>
            <person name="Mrak P."/>
            <person name="Krastel P."/>
            <person name="Pivk Lukancic P."/>
            <person name="Tao J."/>
            <person name="Pistorius D."/>
            <person name="Moore C.M."/>
        </authorList>
    </citation>
    <scope>NUCLEOTIDE SEQUENCE [LARGE SCALE GENOMIC DNA]</scope>
    <source>
        <strain evidence="3 4">NRRL 5491</strain>
    </source>
</reference>
<keyword evidence="2" id="KW-1133">Transmembrane helix</keyword>
<feature type="region of interest" description="Disordered" evidence="1">
    <location>
        <begin position="102"/>
        <end position="122"/>
    </location>
</feature>
<feature type="transmembrane region" description="Helical" evidence="2">
    <location>
        <begin position="22"/>
        <end position="41"/>
    </location>
</feature>
<dbReference type="Proteomes" id="UP000281594">
    <property type="component" value="Unassembled WGS sequence"/>
</dbReference>
<evidence type="ECO:0000256" key="2">
    <source>
        <dbReference type="SAM" id="Phobius"/>
    </source>
</evidence>
<dbReference type="AlphaFoldDB" id="A0A3L8QYP3"/>
<evidence type="ECO:0000256" key="1">
    <source>
        <dbReference type="SAM" id="MobiDB-lite"/>
    </source>
</evidence>
<evidence type="ECO:0000313" key="4">
    <source>
        <dbReference type="Proteomes" id="UP000281594"/>
    </source>
</evidence>
<protein>
    <submittedName>
        <fullName evidence="3">Uncharacterized protein</fullName>
    </submittedName>
</protein>
<keyword evidence="2" id="KW-0472">Membrane</keyword>
<accession>A0A3L8QYP3</accession>
<proteinExistence type="predicted"/>
<gene>
    <name evidence="3" type="ORF">D3C57_148100</name>
</gene>
<sequence>MNEYSTGTSARPALYGSRRHRVLWVAGVVFSAGLLAPLLFLGAARKGIVPRTVPAGYAVAICPIALGRQWLPDPGDWISWALAAAVLTAAVHAAVLDTGRTPAHCPPGTDLSPARWDGPRSH</sequence>
<keyword evidence="2" id="KW-0812">Transmembrane</keyword>
<comment type="caution">
    <text evidence="3">The sequence shown here is derived from an EMBL/GenBank/DDBJ whole genome shotgun (WGS) entry which is preliminary data.</text>
</comment>